<dbReference type="GeneID" id="115993677"/>
<keyword evidence="4" id="KW-1185">Reference proteome</keyword>
<dbReference type="Proteomes" id="UP000594261">
    <property type="component" value="Chromosome 6"/>
</dbReference>
<dbReference type="OrthoDB" id="689462at2759"/>
<proteinExistence type="predicted"/>
<accession>A0A7N2R6U6</accession>
<gene>
    <name evidence="3" type="primary">LOC115993677</name>
</gene>
<name>A0A7N2R6U6_QUELO</name>
<feature type="compositionally biased region" description="Low complexity" evidence="1">
    <location>
        <begin position="1"/>
        <end position="11"/>
    </location>
</feature>
<dbReference type="EnsemblPlants" id="QL06p039087:mrna">
    <property type="protein sequence ID" value="QL06p039087:mrna:CDS:1"/>
    <property type="gene ID" value="QL06p039087"/>
</dbReference>
<reference evidence="3 4" key="1">
    <citation type="journal article" date="2016" name="G3 (Bethesda)">
        <title>First Draft Assembly and Annotation of the Genome of a California Endemic Oak Quercus lobata Nee (Fagaceae).</title>
        <authorList>
            <person name="Sork V.L."/>
            <person name="Fitz-Gibbon S.T."/>
            <person name="Puiu D."/>
            <person name="Crepeau M."/>
            <person name="Gugger P.F."/>
            <person name="Sherman R."/>
            <person name="Stevens K."/>
            <person name="Langley C.H."/>
            <person name="Pellegrini M."/>
            <person name="Salzberg S.L."/>
        </authorList>
    </citation>
    <scope>NUCLEOTIDE SEQUENCE [LARGE SCALE GENOMIC DNA]</scope>
    <source>
        <strain evidence="3 4">cv. SW786</strain>
    </source>
</reference>
<dbReference type="AlphaFoldDB" id="A0A7N2R6U6"/>
<reference evidence="3" key="2">
    <citation type="submission" date="2021-01" db="UniProtKB">
        <authorList>
            <consortium name="EnsemblPlants"/>
        </authorList>
    </citation>
    <scope>IDENTIFICATION</scope>
</reference>
<feature type="domain" description="VQ" evidence="2">
    <location>
        <begin position="55"/>
        <end position="78"/>
    </location>
</feature>
<evidence type="ECO:0000256" key="1">
    <source>
        <dbReference type="SAM" id="MobiDB-lite"/>
    </source>
</evidence>
<feature type="region of interest" description="Disordered" evidence="1">
    <location>
        <begin position="1"/>
        <end position="52"/>
    </location>
</feature>
<sequence length="183" mass="20153">MEAYSSSSSSSTYLSQKFQETKSAKLPHPFNSSLHTVKKTPTKPWKKPVAPLPPTPPRIYKVDPINFRDLVQKLTGATEFQSKQRLQSVAPPPLNVANSTQPLMCNRNISVPPQLHHSTSKPPLSAVVYQDLTSREMKPQKISDSEEAAFSLGMSLSPSSLNWCSYPLMSPGTLSSLEQSTVL</sequence>
<dbReference type="RefSeq" id="XP_030973483.1">
    <property type="nucleotide sequence ID" value="XM_031117623.1"/>
</dbReference>
<organism evidence="3 4">
    <name type="scientific">Quercus lobata</name>
    <name type="common">Valley oak</name>
    <dbReference type="NCBI Taxonomy" id="97700"/>
    <lineage>
        <taxon>Eukaryota</taxon>
        <taxon>Viridiplantae</taxon>
        <taxon>Streptophyta</taxon>
        <taxon>Embryophyta</taxon>
        <taxon>Tracheophyta</taxon>
        <taxon>Spermatophyta</taxon>
        <taxon>Magnoliopsida</taxon>
        <taxon>eudicotyledons</taxon>
        <taxon>Gunneridae</taxon>
        <taxon>Pentapetalae</taxon>
        <taxon>rosids</taxon>
        <taxon>fabids</taxon>
        <taxon>Fagales</taxon>
        <taxon>Fagaceae</taxon>
        <taxon>Quercus</taxon>
    </lineage>
</organism>
<dbReference type="EMBL" id="LRBV02000006">
    <property type="status" value="NOT_ANNOTATED_CDS"/>
    <property type="molecule type" value="Genomic_DNA"/>
</dbReference>
<feature type="compositionally biased region" description="Basic residues" evidence="1">
    <location>
        <begin position="36"/>
        <end position="46"/>
    </location>
</feature>
<dbReference type="PANTHER" id="PTHR34794:SF1">
    <property type="entry name" value="OS10G0101800 PROTEIN"/>
    <property type="match status" value="1"/>
</dbReference>
<evidence type="ECO:0000313" key="4">
    <source>
        <dbReference type="Proteomes" id="UP000594261"/>
    </source>
</evidence>
<dbReference type="Gramene" id="QL06p039087:mrna">
    <property type="protein sequence ID" value="QL06p039087:mrna:CDS:1"/>
    <property type="gene ID" value="QL06p039087"/>
</dbReference>
<dbReference type="Pfam" id="PF05678">
    <property type="entry name" value="VQ"/>
    <property type="match status" value="1"/>
</dbReference>
<dbReference type="InParanoid" id="A0A7N2R6U6"/>
<dbReference type="InterPro" id="IPR008889">
    <property type="entry name" value="VQ"/>
</dbReference>
<dbReference type="PANTHER" id="PTHR34794">
    <property type="entry name" value="EXPRESSED PROTEIN"/>
    <property type="match status" value="1"/>
</dbReference>
<dbReference type="InterPro" id="IPR039610">
    <property type="entry name" value="VQ29"/>
</dbReference>
<dbReference type="OMA" id="YHTTSQN"/>
<protein>
    <recommendedName>
        <fullName evidence="2">VQ domain-containing protein</fullName>
    </recommendedName>
</protein>
<dbReference type="KEGG" id="qlo:115993677"/>
<evidence type="ECO:0000313" key="3">
    <source>
        <dbReference type="EnsemblPlants" id="QL06p039087:mrna:CDS:1"/>
    </source>
</evidence>
<dbReference type="FunCoup" id="A0A7N2R6U6">
    <property type="interactions" value="9"/>
</dbReference>
<evidence type="ECO:0000259" key="2">
    <source>
        <dbReference type="Pfam" id="PF05678"/>
    </source>
</evidence>